<name>A0A1F6ECP1_9BACT</name>
<keyword evidence="2 5" id="KW-0545">Nucleotide biosynthesis</keyword>
<dbReference type="PANTHER" id="PTHR23359">
    <property type="entry name" value="NUCLEOTIDE KINASE"/>
    <property type="match status" value="1"/>
</dbReference>
<proteinExistence type="inferred from homology"/>
<dbReference type="Proteomes" id="UP000179115">
    <property type="component" value="Unassembled WGS sequence"/>
</dbReference>
<sequence length="198" mass="22346">MNQLTAIFLGPQGSGKGTQIDLLKDFLLKNDPQRAVVHFEMGAGLRAFAEEGGYTQGLLDASIKRGELQPSFITTYTIARFFIEQVRGNEHIIIDGYPRSLEQLVDFNSLMLFYGRKKPIVFWIEISDETAVARLLKRGRNDDTETSIRNRLRWSREQSAAVLEKFRSAGNCSVVTVNGDRPIEEVHRDVIRAITSEG</sequence>
<feature type="binding site" evidence="5">
    <location>
        <position position="46"/>
    </location>
    <ligand>
        <name>AMP</name>
        <dbReference type="ChEBI" id="CHEBI:456215"/>
    </ligand>
</feature>
<dbReference type="HAMAP" id="MF_00235">
    <property type="entry name" value="Adenylate_kinase_Adk"/>
    <property type="match status" value="1"/>
</dbReference>
<accession>A0A1F6ECP1</accession>
<evidence type="ECO:0000256" key="3">
    <source>
        <dbReference type="ARBA" id="ARBA00022741"/>
    </source>
</evidence>
<feature type="binding site" evidence="5">
    <location>
        <position position="138"/>
    </location>
    <ligand>
        <name>ATP</name>
        <dbReference type="ChEBI" id="CHEBI:30616"/>
    </ligand>
</feature>
<dbReference type="EMBL" id="MFLV01000023">
    <property type="protein sequence ID" value="OGG71377.1"/>
    <property type="molecule type" value="Genomic_DNA"/>
</dbReference>
<comment type="pathway">
    <text evidence="5">Purine metabolism; AMP biosynthesis via salvage pathway; AMP from ADP: step 1/1.</text>
</comment>
<evidence type="ECO:0000256" key="5">
    <source>
        <dbReference type="HAMAP-Rule" id="MF_00235"/>
    </source>
</evidence>
<dbReference type="CDD" id="cd01428">
    <property type="entry name" value="ADK"/>
    <property type="match status" value="1"/>
</dbReference>
<feature type="binding site" evidence="5">
    <location>
        <position position="140"/>
    </location>
    <ligand>
        <name>AMP</name>
        <dbReference type="ChEBI" id="CHEBI:456215"/>
    </ligand>
</feature>
<evidence type="ECO:0000313" key="9">
    <source>
        <dbReference type="Proteomes" id="UP000179115"/>
    </source>
</evidence>
<dbReference type="EC" id="2.7.4.3" evidence="5 7"/>
<keyword evidence="4 5" id="KW-0418">Kinase</keyword>
<evidence type="ECO:0000256" key="7">
    <source>
        <dbReference type="RuleBase" id="RU003331"/>
    </source>
</evidence>
<feature type="binding site" evidence="5">
    <location>
        <position position="151"/>
    </location>
    <ligand>
        <name>AMP</name>
        <dbReference type="ChEBI" id="CHEBI:456215"/>
    </ligand>
</feature>
<keyword evidence="5" id="KW-0963">Cytoplasm</keyword>
<evidence type="ECO:0000256" key="4">
    <source>
        <dbReference type="ARBA" id="ARBA00022777"/>
    </source>
</evidence>
<protein>
    <recommendedName>
        <fullName evidence="5 7">Adenylate kinase</fullName>
        <shortName evidence="5">AK</shortName>
        <ecNumber evidence="5 7">2.7.4.3</ecNumber>
    </recommendedName>
    <alternativeName>
        <fullName evidence="5">ATP-AMP transphosphorylase</fullName>
    </alternativeName>
    <alternativeName>
        <fullName evidence="5">ATP:AMP phosphotransferase</fullName>
    </alternativeName>
    <alternativeName>
        <fullName evidence="5">Adenylate monophosphate kinase</fullName>
    </alternativeName>
</protein>
<dbReference type="InterPro" id="IPR027417">
    <property type="entry name" value="P-loop_NTPase"/>
</dbReference>
<dbReference type="GO" id="GO:0005737">
    <property type="term" value="C:cytoplasm"/>
    <property type="evidence" value="ECO:0007669"/>
    <property type="project" value="UniProtKB-SubCell"/>
</dbReference>
<dbReference type="UniPathway" id="UPA00588">
    <property type="reaction ID" value="UER00649"/>
</dbReference>
<dbReference type="InterPro" id="IPR033690">
    <property type="entry name" value="Adenylat_kinase_CS"/>
</dbReference>
<comment type="subcellular location">
    <subcellularLocation>
        <location evidence="5 7">Cytoplasm</location>
    </subcellularLocation>
</comment>
<keyword evidence="5 7" id="KW-0067">ATP-binding</keyword>
<feature type="binding site" evidence="5">
    <location>
        <begin position="13"/>
        <end position="18"/>
    </location>
    <ligand>
        <name>ATP</name>
        <dbReference type="ChEBI" id="CHEBI:30616"/>
    </ligand>
</feature>
<feature type="binding site" evidence="5">
    <location>
        <begin position="96"/>
        <end position="99"/>
    </location>
    <ligand>
        <name>AMP</name>
        <dbReference type="ChEBI" id="CHEBI:456215"/>
    </ligand>
</feature>
<comment type="function">
    <text evidence="5">Catalyzes the reversible transfer of the terminal phosphate group between ATP and AMP. Plays an important role in cellular energy homeostasis and in adenine nucleotide metabolism.</text>
</comment>
<keyword evidence="3 5" id="KW-0547">Nucleotide-binding</keyword>
<dbReference type="AlphaFoldDB" id="A0A1F6ECP1"/>
<feature type="binding site" evidence="5">
    <location>
        <position position="103"/>
    </location>
    <ligand>
        <name>AMP</name>
        <dbReference type="ChEBI" id="CHEBI:456215"/>
    </ligand>
</feature>
<feature type="binding site" evidence="5">
    <location>
        <position position="181"/>
    </location>
    <ligand>
        <name>ATP</name>
        <dbReference type="ChEBI" id="CHEBI:30616"/>
    </ligand>
</feature>
<dbReference type="Gene3D" id="3.40.50.300">
    <property type="entry name" value="P-loop containing nucleotide triphosphate hydrolases"/>
    <property type="match status" value="1"/>
</dbReference>
<organism evidence="8 9">
    <name type="scientific">Candidatus Kaiserbacteria bacterium RIFCSPLOWO2_01_FULL_51_21</name>
    <dbReference type="NCBI Taxonomy" id="1798508"/>
    <lineage>
        <taxon>Bacteria</taxon>
        <taxon>Candidatus Kaiseribacteriota</taxon>
    </lineage>
</organism>
<dbReference type="PRINTS" id="PR00094">
    <property type="entry name" value="ADENYLTKNASE"/>
</dbReference>
<dbReference type="SUPFAM" id="SSF52540">
    <property type="entry name" value="P-loop containing nucleoside triphosphate hydrolases"/>
    <property type="match status" value="1"/>
</dbReference>
<evidence type="ECO:0000256" key="2">
    <source>
        <dbReference type="ARBA" id="ARBA00022727"/>
    </source>
</evidence>
<comment type="domain">
    <text evidence="5">Consists of three domains, a large central CORE domain and two small peripheral domains, NMPbind and LID, which undergo movements during catalysis. The LID domain closes over the site of phosphoryl transfer upon ATP binding. Assembling and dissambling the active center during each catalytic cycle provides an effective means to prevent ATP hydrolysis.</text>
</comment>
<evidence type="ECO:0000256" key="6">
    <source>
        <dbReference type="RuleBase" id="RU003330"/>
    </source>
</evidence>
<reference evidence="8 9" key="1">
    <citation type="journal article" date="2016" name="Nat. Commun.">
        <title>Thousands of microbial genomes shed light on interconnected biogeochemical processes in an aquifer system.</title>
        <authorList>
            <person name="Anantharaman K."/>
            <person name="Brown C.T."/>
            <person name="Hug L.A."/>
            <person name="Sharon I."/>
            <person name="Castelle C.J."/>
            <person name="Probst A.J."/>
            <person name="Thomas B.C."/>
            <person name="Singh A."/>
            <person name="Wilkins M.J."/>
            <person name="Karaoz U."/>
            <person name="Brodie E.L."/>
            <person name="Williams K.H."/>
            <person name="Hubbard S.S."/>
            <person name="Banfield J.F."/>
        </authorList>
    </citation>
    <scope>NUCLEOTIDE SEQUENCE [LARGE SCALE GENOMIC DNA]</scope>
</reference>
<dbReference type="GO" id="GO:0044209">
    <property type="term" value="P:AMP salvage"/>
    <property type="evidence" value="ECO:0007669"/>
    <property type="project" value="UniProtKB-UniRule"/>
</dbReference>
<dbReference type="GO" id="GO:0005524">
    <property type="term" value="F:ATP binding"/>
    <property type="evidence" value="ECO:0007669"/>
    <property type="project" value="UniProtKB-UniRule"/>
</dbReference>
<evidence type="ECO:0000313" key="8">
    <source>
        <dbReference type="EMBL" id="OGG71377.1"/>
    </source>
</evidence>
<comment type="caution">
    <text evidence="5">Lacks conserved residue(s) required for the propagation of feature annotation.</text>
</comment>
<dbReference type="GO" id="GO:0004017">
    <property type="term" value="F:AMP kinase activity"/>
    <property type="evidence" value="ECO:0007669"/>
    <property type="project" value="UniProtKB-UniRule"/>
</dbReference>
<keyword evidence="1 5" id="KW-0808">Transferase</keyword>
<dbReference type="PROSITE" id="PS00113">
    <property type="entry name" value="ADENYLATE_KINASE"/>
    <property type="match status" value="1"/>
</dbReference>
<comment type="caution">
    <text evidence="8">The sequence shown here is derived from an EMBL/GenBank/DDBJ whole genome shotgun (WGS) entry which is preliminary data.</text>
</comment>
<comment type="subunit">
    <text evidence="5 7">Monomer.</text>
</comment>
<dbReference type="STRING" id="1798508.A3A35_01350"/>
<dbReference type="InterPro" id="IPR000850">
    <property type="entry name" value="Adenylat/UMP-CMP_kin"/>
</dbReference>
<evidence type="ECO:0000256" key="1">
    <source>
        <dbReference type="ARBA" id="ARBA00022679"/>
    </source>
</evidence>
<dbReference type="Pfam" id="PF00406">
    <property type="entry name" value="ADK"/>
    <property type="match status" value="1"/>
</dbReference>
<comment type="catalytic activity">
    <reaction evidence="5 7">
        <text>AMP + ATP = 2 ADP</text>
        <dbReference type="Rhea" id="RHEA:12973"/>
        <dbReference type="ChEBI" id="CHEBI:30616"/>
        <dbReference type="ChEBI" id="CHEBI:456215"/>
        <dbReference type="ChEBI" id="CHEBI:456216"/>
        <dbReference type="EC" id="2.7.4.3"/>
    </reaction>
</comment>
<gene>
    <name evidence="5" type="primary">adk</name>
    <name evidence="8" type="ORF">A3A35_01350</name>
</gene>
<comment type="similarity">
    <text evidence="5 6">Belongs to the adenylate kinase family.</text>
</comment>